<keyword evidence="2" id="KW-1185">Reference proteome</keyword>
<proteinExistence type="predicted"/>
<dbReference type="EMBL" id="ML182096">
    <property type="protein sequence ID" value="THU75455.1"/>
    <property type="molecule type" value="Genomic_DNA"/>
</dbReference>
<dbReference type="OrthoDB" id="265761at2759"/>
<evidence type="ECO:0000313" key="2">
    <source>
        <dbReference type="Proteomes" id="UP000297245"/>
    </source>
</evidence>
<dbReference type="Proteomes" id="UP000297245">
    <property type="component" value="Unassembled WGS sequence"/>
</dbReference>
<feature type="non-terminal residue" evidence="1">
    <location>
        <position position="1"/>
    </location>
</feature>
<dbReference type="AlphaFoldDB" id="A0A4V4HAG7"/>
<accession>A0A4V4HAG7</accession>
<gene>
    <name evidence="1" type="ORF">K435DRAFT_707110</name>
</gene>
<organism evidence="1 2">
    <name type="scientific">Dendrothele bispora (strain CBS 962.96)</name>
    <dbReference type="NCBI Taxonomy" id="1314807"/>
    <lineage>
        <taxon>Eukaryota</taxon>
        <taxon>Fungi</taxon>
        <taxon>Dikarya</taxon>
        <taxon>Basidiomycota</taxon>
        <taxon>Agaricomycotina</taxon>
        <taxon>Agaricomycetes</taxon>
        <taxon>Agaricomycetidae</taxon>
        <taxon>Agaricales</taxon>
        <taxon>Agaricales incertae sedis</taxon>
        <taxon>Dendrothele</taxon>
    </lineage>
</organism>
<reference evidence="1 2" key="1">
    <citation type="journal article" date="2019" name="Nat. Ecol. Evol.">
        <title>Megaphylogeny resolves global patterns of mushroom evolution.</title>
        <authorList>
            <person name="Varga T."/>
            <person name="Krizsan K."/>
            <person name="Foldi C."/>
            <person name="Dima B."/>
            <person name="Sanchez-Garcia M."/>
            <person name="Sanchez-Ramirez S."/>
            <person name="Szollosi G.J."/>
            <person name="Szarkandi J.G."/>
            <person name="Papp V."/>
            <person name="Albert L."/>
            <person name="Andreopoulos W."/>
            <person name="Angelini C."/>
            <person name="Antonin V."/>
            <person name="Barry K.W."/>
            <person name="Bougher N.L."/>
            <person name="Buchanan P."/>
            <person name="Buyck B."/>
            <person name="Bense V."/>
            <person name="Catcheside P."/>
            <person name="Chovatia M."/>
            <person name="Cooper J."/>
            <person name="Damon W."/>
            <person name="Desjardin D."/>
            <person name="Finy P."/>
            <person name="Geml J."/>
            <person name="Haridas S."/>
            <person name="Hughes K."/>
            <person name="Justo A."/>
            <person name="Karasinski D."/>
            <person name="Kautmanova I."/>
            <person name="Kiss B."/>
            <person name="Kocsube S."/>
            <person name="Kotiranta H."/>
            <person name="LaButti K.M."/>
            <person name="Lechner B.E."/>
            <person name="Liimatainen K."/>
            <person name="Lipzen A."/>
            <person name="Lukacs Z."/>
            <person name="Mihaltcheva S."/>
            <person name="Morgado L.N."/>
            <person name="Niskanen T."/>
            <person name="Noordeloos M.E."/>
            <person name="Ohm R.A."/>
            <person name="Ortiz-Santana B."/>
            <person name="Ovrebo C."/>
            <person name="Racz N."/>
            <person name="Riley R."/>
            <person name="Savchenko A."/>
            <person name="Shiryaev A."/>
            <person name="Soop K."/>
            <person name="Spirin V."/>
            <person name="Szebenyi C."/>
            <person name="Tomsovsky M."/>
            <person name="Tulloss R.E."/>
            <person name="Uehling J."/>
            <person name="Grigoriev I.V."/>
            <person name="Vagvolgyi C."/>
            <person name="Papp T."/>
            <person name="Martin F.M."/>
            <person name="Miettinen O."/>
            <person name="Hibbett D.S."/>
            <person name="Nagy L.G."/>
        </authorList>
    </citation>
    <scope>NUCLEOTIDE SEQUENCE [LARGE SCALE GENOMIC DNA]</scope>
    <source>
        <strain evidence="1 2">CBS 962.96</strain>
    </source>
</reference>
<evidence type="ECO:0000313" key="1">
    <source>
        <dbReference type="EMBL" id="THU75455.1"/>
    </source>
</evidence>
<sequence length="81" mass="8520">TLTSKLTLFSQQAEAKEGYTLHTVTMSFKVGRITIPPNLVMTASGLCAPPTLSSTASREVSLAGSLPNSFVLSGNAHVRID</sequence>
<protein>
    <submittedName>
        <fullName evidence="1">Uncharacterized protein</fullName>
    </submittedName>
</protein>
<name>A0A4V4HAG7_DENBC</name>